<keyword evidence="5" id="KW-0804">Transcription</keyword>
<dbReference type="InterPro" id="IPR015495">
    <property type="entry name" value="Myb_TF_plants"/>
</dbReference>
<evidence type="ECO:0000256" key="3">
    <source>
        <dbReference type="ARBA" id="ARBA00023015"/>
    </source>
</evidence>
<dbReference type="Pfam" id="PF00249">
    <property type="entry name" value="Myb_DNA-binding"/>
    <property type="match status" value="2"/>
</dbReference>
<dbReference type="GO" id="GO:0006355">
    <property type="term" value="P:regulation of DNA-templated transcription"/>
    <property type="evidence" value="ECO:0007669"/>
    <property type="project" value="UniProtKB-ARBA"/>
</dbReference>
<evidence type="ECO:0000259" key="8">
    <source>
        <dbReference type="PROSITE" id="PS50090"/>
    </source>
</evidence>
<feature type="domain" description="HTH myb-type" evidence="9">
    <location>
        <begin position="62"/>
        <end position="116"/>
    </location>
</feature>
<evidence type="ECO:0000259" key="9">
    <source>
        <dbReference type="PROSITE" id="PS51294"/>
    </source>
</evidence>
<evidence type="ECO:0000256" key="6">
    <source>
        <dbReference type="ARBA" id="ARBA00023242"/>
    </source>
</evidence>
<name>A0ABC8RLW3_9AQUA</name>
<keyword evidence="2" id="KW-0677">Repeat</keyword>
<dbReference type="PANTHER" id="PTHR47994">
    <property type="entry name" value="F14D16.11-RELATED"/>
    <property type="match status" value="1"/>
</dbReference>
<gene>
    <name evidence="10" type="ORF">ILEXP_LOCUS13237</name>
</gene>
<dbReference type="PROSITE" id="PS51294">
    <property type="entry name" value="HTH_MYB"/>
    <property type="match status" value="2"/>
</dbReference>
<keyword evidence="6" id="KW-0539">Nucleus</keyword>
<dbReference type="CDD" id="cd00167">
    <property type="entry name" value="SANT"/>
    <property type="match status" value="2"/>
</dbReference>
<dbReference type="SUPFAM" id="SSF46689">
    <property type="entry name" value="Homeodomain-like"/>
    <property type="match status" value="1"/>
</dbReference>
<evidence type="ECO:0000256" key="2">
    <source>
        <dbReference type="ARBA" id="ARBA00022737"/>
    </source>
</evidence>
<organism evidence="10 11">
    <name type="scientific">Ilex paraguariensis</name>
    <name type="common">yerba mate</name>
    <dbReference type="NCBI Taxonomy" id="185542"/>
    <lineage>
        <taxon>Eukaryota</taxon>
        <taxon>Viridiplantae</taxon>
        <taxon>Streptophyta</taxon>
        <taxon>Embryophyta</taxon>
        <taxon>Tracheophyta</taxon>
        <taxon>Spermatophyta</taxon>
        <taxon>Magnoliopsida</taxon>
        <taxon>eudicotyledons</taxon>
        <taxon>Gunneridae</taxon>
        <taxon>Pentapetalae</taxon>
        <taxon>asterids</taxon>
        <taxon>campanulids</taxon>
        <taxon>Aquifoliales</taxon>
        <taxon>Aquifoliaceae</taxon>
        <taxon>Ilex</taxon>
    </lineage>
</organism>
<dbReference type="GO" id="GO:0000976">
    <property type="term" value="F:transcription cis-regulatory region binding"/>
    <property type="evidence" value="ECO:0007669"/>
    <property type="project" value="UniProtKB-ARBA"/>
</dbReference>
<dbReference type="EMBL" id="CAUOFW020001489">
    <property type="protein sequence ID" value="CAK9145427.1"/>
    <property type="molecule type" value="Genomic_DNA"/>
</dbReference>
<evidence type="ECO:0000256" key="5">
    <source>
        <dbReference type="ARBA" id="ARBA00023163"/>
    </source>
</evidence>
<dbReference type="FunFam" id="1.10.10.60:FF:000300">
    <property type="entry name" value="Myb transcription factor"/>
    <property type="match status" value="1"/>
</dbReference>
<dbReference type="FunFam" id="1.10.10.60:FF:000069">
    <property type="entry name" value="MYB transcription factor"/>
    <property type="match status" value="1"/>
</dbReference>
<keyword evidence="4" id="KW-0238">DNA-binding</keyword>
<proteinExistence type="predicted"/>
<feature type="domain" description="Myb-like" evidence="8">
    <location>
        <begin position="62"/>
        <end position="112"/>
    </location>
</feature>
<feature type="domain" description="HTH myb-type" evidence="9">
    <location>
        <begin position="9"/>
        <end position="61"/>
    </location>
</feature>
<dbReference type="Proteomes" id="UP001642360">
    <property type="component" value="Unassembled WGS sequence"/>
</dbReference>
<dbReference type="InterPro" id="IPR001005">
    <property type="entry name" value="SANT/Myb"/>
</dbReference>
<evidence type="ECO:0000256" key="7">
    <source>
        <dbReference type="SAM" id="MobiDB-lite"/>
    </source>
</evidence>
<dbReference type="AlphaFoldDB" id="A0ABC8RLW3"/>
<comment type="subcellular location">
    <subcellularLocation>
        <location evidence="1">Nucleus</location>
    </subcellularLocation>
</comment>
<feature type="domain" description="Myb-like" evidence="8">
    <location>
        <begin position="9"/>
        <end position="61"/>
    </location>
</feature>
<evidence type="ECO:0000313" key="11">
    <source>
        <dbReference type="Proteomes" id="UP001642360"/>
    </source>
</evidence>
<feature type="compositionally biased region" description="Pro residues" evidence="7">
    <location>
        <begin position="136"/>
        <end position="150"/>
    </location>
</feature>
<protein>
    <submittedName>
        <fullName evidence="10">Uncharacterized protein</fullName>
    </submittedName>
</protein>
<dbReference type="Gene3D" id="1.10.10.60">
    <property type="entry name" value="Homeodomain-like"/>
    <property type="match status" value="2"/>
</dbReference>
<keyword evidence="11" id="KW-1185">Reference proteome</keyword>
<feature type="region of interest" description="Disordered" evidence="7">
    <location>
        <begin position="123"/>
        <end position="168"/>
    </location>
</feature>
<dbReference type="InterPro" id="IPR009057">
    <property type="entry name" value="Homeodomain-like_sf"/>
</dbReference>
<dbReference type="GO" id="GO:0046394">
    <property type="term" value="P:carboxylic acid biosynthetic process"/>
    <property type="evidence" value="ECO:0007669"/>
    <property type="project" value="UniProtKB-ARBA"/>
</dbReference>
<reference evidence="10 11" key="1">
    <citation type="submission" date="2024-02" db="EMBL/GenBank/DDBJ databases">
        <authorList>
            <person name="Vignale AGUSTIN F."/>
            <person name="Sosa J E."/>
            <person name="Modenutti C."/>
        </authorList>
    </citation>
    <scope>NUCLEOTIDE SEQUENCE [LARGE SCALE GENOMIC DNA]</scope>
</reference>
<comment type="caution">
    <text evidence="10">The sequence shown here is derived from an EMBL/GenBank/DDBJ whole genome shotgun (WGS) entry which is preliminary data.</text>
</comment>
<dbReference type="SMART" id="SM00717">
    <property type="entry name" value="SANT"/>
    <property type="match status" value="2"/>
</dbReference>
<evidence type="ECO:0000313" key="10">
    <source>
        <dbReference type="EMBL" id="CAK9145427.1"/>
    </source>
</evidence>
<sequence length="279" mass="31584">MGRQPCCDKVGLKRGPWTAGEDNKLINFILTNGHCCWRALPKLAGLLRCGKSCRLRWINYLKPDLKRGLLSEHEEKMVIDLHAQLGNRWSKIASQLPGRTDNEIKNHWNTHIKKKLRNMGIDPLTHKPLPIATDDPPQPTPKEQQEPPPSSSIGTSEMDQNKETELQTSMRSTITEAKEDEDKIMTSPYPFDSMEVNSGFCIYEVPLVKPSEIVLPCDLPPSTSSFSSSGASYVGSSEMLEDLPPFDWHCAYNNNMFGFWEDDFSDLDRLINESSNMNE</sequence>
<dbReference type="PROSITE" id="PS50090">
    <property type="entry name" value="MYB_LIKE"/>
    <property type="match status" value="2"/>
</dbReference>
<dbReference type="PANTHER" id="PTHR47994:SF5">
    <property type="entry name" value="F14D16.11-RELATED"/>
    <property type="match status" value="1"/>
</dbReference>
<accession>A0ABC8RLW3</accession>
<dbReference type="GO" id="GO:0005634">
    <property type="term" value="C:nucleus"/>
    <property type="evidence" value="ECO:0007669"/>
    <property type="project" value="UniProtKB-SubCell"/>
</dbReference>
<evidence type="ECO:0000256" key="4">
    <source>
        <dbReference type="ARBA" id="ARBA00023125"/>
    </source>
</evidence>
<evidence type="ECO:0000256" key="1">
    <source>
        <dbReference type="ARBA" id="ARBA00004123"/>
    </source>
</evidence>
<keyword evidence="3" id="KW-0805">Transcription regulation</keyword>
<dbReference type="InterPro" id="IPR017930">
    <property type="entry name" value="Myb_dom"/>
</dbReference>